<name>A0A6F9DUU1_9ASCI</name>
<feature type="region of interest" description="Disordered" evidence="8">
    <location>
        <begin position="164"/>
        <end position="266"/>
    </location>
</feature>
<dbReference type="InterPro" id="IPR039915">
    <property type="entry name" value="TACC"/>
</dbReference>
<keyword evidence="6" id="KW-0206">Cytoskeleton</keyword>
<feature type="compositionally biased region" description="Polar residues" evidence="8">
    <location>
        <begin position="230"/>
        <end position="239"/>
    </location>
</feature>
<feature type="region of interest" description="Disordered" evidence="8">
    <location>
        <begin position="329"/>
        <end position="357"/>
    </location>
</feature>
<feature type="domain" description="Transforming acidic coiled-coil-containing protein C-terminal" evidence="9">
    <location>
        <begin position="516"/>
        <end position="713"/>
    </location>
</feature>
<feature type="compositionally biased region" description="Basic and acidic residues" evidence="8">
    <location>
        <begin position="333"/>
        <end position="347"/>
    </location>
</feature>
<evidence type="ECO:0000256" key="3">
    <source>
        <dbReference type="ARBA" id="ARBA00022490"/>
    </source>
</evidence>
<evidence type="ECO:0000256" key="1">
    <source>
        <dbReference type="ARBA" id="ARBA00004245"/>
    </source>
</evidence>
<feature type="compositionally biased region" description="Low complexity" evidence="8">
    <location>
        <begin position="240"/>
        <end position="253"/>
    </location>
</feature>
<dbReference type="PANTHER" id="PTHR13924:SF10">
    <property type="entry name" value="TRANSFORMING ACIDIC COILED-COIL PROTEIN, ISOFORM K"/>
    <property type="match status" value="1"/>
</dbReference>
<dbReference type="Pfam" id="PF05010">
    <property type="entry name" value="TACC_C"/>
    <property type="match status" value="1"/>
</dbReference>
<dbReference type="Gene3D" id="1.20.5.1700">
    <property type="match status" value="1"/>
</dbReference>
<organism evidence="10">
    <name type="scientific">Phallusia mammillata</name>
    <dbReference type="NCBI Taxonomy" id="59560"/>
    <lineage>
        <taxon>Eukaryota</taxon>
        <taxon>Metazoa</taxon>
        <taxon>Chordata</taxon>
        <taxon>Tunicata</taxon>
        <taxon>Ascidiacea</taxon>
        <taxon>Phlebobranchia</taxon>
        <taxon>Ascidiidae</taxon>
        <taxon>Phallusia</taxon>
    </lineage>
</organism>
<evidence type="ECO:0000259" key="9">
    <source>
        <dbReference type="Pfam" id="PF05010"/>
    </source>
</evidence>
<feature type="compositionally biased region" description="Polar residues" evidence="8">
    <location>
        <begin position="194"/>
        <end position="204"/>
    </location>
</feature>
<evidence type="ECO:0000256" key="2">
    <source>
        <dbReference type="ARBA" id="ARBA00009423"/>
    </source>
</evidence>
<dbReference type="InterPro" id="IPR007707">
    <property type="entry name" value="TACC_C"/>
</dbReference>
<dbReference type="PANTHER" id="PTHR13924">
    <property type="entry name" value="TRANSFORMING ACIDIC COILED-COIL CONTAINING PROTEIN 1/2"/>
    <property type="match status" value="1"/>
</dbReference>
<dbReference type="GO" id="GO:0005737">
    <property type="term" value="C:cytoplasm"/>
    <property type="evidence" value="ECO:0007669"/>
    <property type="project" value="TreeGrafter"/>
</dbReference>
<keyword evidence="4" id="KW-0597">Phosphoprotein</keyword>
<dbReference type="GO" id="GO:0007052">
    <property type="term" value="P:mitotic spindle organization"/>
    <property type="evidence" value="ECO:0007669"/>
    <property type="project" value="InterPro"/>
</dbReference>
<evidence type="ECO:0000256" key="6">
    <source>
        <dbReference type="ARBA" id="ARBA00023212"/>
    </source>
</evidence>
<evidence type="ECO:0000256" key="8">
    <source>
        <dbReference type="SAM" id="MobiDB-lite"/>
    </source>
</evidence>
<evidence type="ECO:0000313" key="10">
    <source>
        <dbReference type="EMBL" id="CAB3266780.1"/>
    </source>
</evidence>
<comment type="similarity">
    <text evidence="2">Belongs to the TACC family.</text>
</comment>
<reference evidence="10" key="1">
    <citation type="submission" date="2020-04" db="EMBL/GenBank/DDBJ databases">
        <authorList>
            <person name="Neveu A P."/>
        </authorList>
    </citation>
    <scope>NUCLEOTIDE SEQUENCE</scope>
    <source>
        <tissue evidence="10">Whole embryo</tissue>
    </source>
</reference>
<dbReference type="AlphaFoldDB" id="A0A6F9DUU1"/>
<evidence type="ECO:0000256" key="5">
    <source>
        <dbReference type="ARBA" id="ARBA00023054"/>
    </source>
</evidence>
<accession>A0A6F9DUU1</accession>
<sequence length="720" mass="81537">MNSDDLLAFSPNVGPSSILKTVCDNENLMVHQTPIHKNLKVSFQTPARTPLGTVLSQQQSTVELLRTKQVAKKGPTQDWHVLRDLDEELKWKERIEVVTKKDHEDYVECAKGFIEDVITNVVQSKLKESSAVDLKNNNSMQSKKVQMDKNANIEIKLEGIPEIPDALDKENQEPSTIKQTPKLKKVKLKRPGKSTSNGSENTNQQEDKCSLPSSSGGYNLDNLDDANFNPFVTSKCMPNSPTRPSTSSSTFSTKETDESIPHFDLSSANPIEGSFCNSSMDDIMSSMCGSDLKQLNSRSEIKPLNTLLMQSPNELSLCNLDDTAANADSTISKNHDQTITEEKKEPSQESSSQPELALNQDLDETLKEEETKDQQVITNEMEFVSAESLMQGGFDFDLDYLANKGDGVVVPDLHKHSLYLKFDPLVTQESRLSRLSTLIGRKSDIIDLCGRVSLARKNRPLPPMQEIVDHKPTPDLLCDSPTKFRKEMDESHSSDGRSSVLSDTDSNEEIIEVLRYSETEMRRLIDECKEPLEAKISESSTYIEKLQTDNEKLLEILKDFDETTSNIVVNQEIEEKKNKAAIIELETEKEELKSHLESIEKAYMDLLKRMEHMKTSLTTNKNSIVTYKKAIEDLKSNLQTSQKRYKALKETMEEREQKLIDQRKKKEQEMQSQITGLTARCKYLENQTKSLKSQVEQTTNENQELTKICDELIEQQTCKT</sequence>
<protein>
    <submittedName>
        <fullName evidence="10">Transforming acidic coiled-coil-containing protein 3</fullName>
    </submittedName>
</protein>
<keyword evidence="3" id="KW-0963">Cytoplasm</keyword>
<feature type="coiled-coil region" evidence="7">
    <location>
        <begin position="543"/>
        <end position="715"/>
    </location>
</feature>
<keyword evidence="5 7" id="KW-0175">Coiled coil</keyword>
<evidence type="ECO:0000256" key="7">
    <source>
        <dbReference type="SAM" id="Coils"/>
    </source>
</evidence>
<evidence type="ECO:0000256" key="4">
    <source>
        <dbReference type="ARBA" id="ARBA00022553"/>
    </source>
</evidence>
<comment type="subcellular location">
    <subcellularLocation>
        <location evidence="1">Cytoplasm</location>
        <location evidence="1">Cytoskeleton</location>
    </subcellularLocation>
</comment>
<feature type="compositionally biased region" description="Basic residues" evidence="8">
    <location>
        <begin position="181"/>
        <end position="192"/>
    </location>
</feature>
<dbReference type="EMBL" id="LR790918">
    <property type="protein sequence ID" value="CAB3266780.1"/>
    <property type="molecule type" value="mRNA"/>
</dbReference>
<gene>
    <name evidence="10" type="primary">Tacc3-002</name>
</gene>
<dbReference type="GO" id="GO:0005856">
    <property type="term" value="C:cytoskeleton"/>
    <property type="evidence" value="ECO:0007669"/>
    <property type="project" value="UniProtKB-SubCell"/>
</dbReference>
<dbReference type="GO" id="GO:0007097">
    <property type="term" value="P:nuclear migration"/>
    <property type="evidence" value="ECO:0007669"/>
    <property type="project" value="TreeGrafter"/>
</dbReference>
<proteinExistence type="evidence at transcript level"/>